<organism evidence="5 6">
    <name type="scientific">Pedobacter vanadiisoli</name>
    <dbReference type="NCBI Taxonomy" id="1761975"/>
    <lineage>
        <taxon>Bacteria</taxon>
        <taxon>Pseudomonadati</taxon>
        <taxon>Bacteroidota</taxon>
        <taxon>Sphingobacteriia</taxon>
        <taxon>Sphingobacteriales</taxon>
        <taxon>Sphingobacteriaceae</taxon>
        <taxon>Pedobacter</taxon>
    </lineage>
</organism>
<keyword evidence="3" id="KW-0804">Transcription</keyword>
<dbReference type="Proteomes" id="UP001597461">
    <property type="component" value="Unassembled WGS sequence"/>
</dbReference>
<evidence type="ECO:0000256" key="2">
    <source>
        <dbReference type="ARBA" id="ARBA00023125"/>
    </source>
</evidence>
<dbReference type="Gene3D" id="1.10.10.60">
    <property type="entry name" value="Homeodomain-like"/>
    <property type="match status" value="1"/>
</dbReference>
<evidence type="ECO:0000313" key="5">
    <source>
        <dbReference type="EMBL" id="MFD2582343.1"/>
    </source>
</evidence>
<feature type="domain" description="HTH araC/xylS-type" evidence="4">
    <location>
        <begin position="83"/>
        <end position="185"/>
    </location>
</feature>
<keyword evidence="2" id="KW-0238">DNA-binding</keyword>
<keyword evidence="6" id="KW-1185">Reference proteome</keyword>
<protein>
    <submittedName>
        <fullName evidence="5">Helix-turn-helix domain-containing protein</fullName>
    </submittedName>
</protein>
<sequence length="197" mass="22447">MVKFLVFFEIGIIKLPPGFGDDIFQFLMSFISLLLLAKLMNAIYSNQVTPSTLEDEPVIDYPDAASSYQSSKLNQDDIEFITSEVMAYLDKTNKYLDSNFTLEKLSELTAIPKHHISQAINTEIKKNFYGLISDYRIKHAKKLLSELSHIKVETLAYSCGFNSVSSFYKNFKKLNGMTPAEYIAMQNKKLNKQAIVE</sequence>
<dbReference type="InterPro" id="IPR018060">
    <property type="entry name" value="HTH_AraC"/>
</dbReference>
<evidence type="ECO:0000256" key="1">
    <source>
        <dbReference type="ARBA" id="ARBA00023015"/>
    </source>
</evidence>
<gene>
    <name evidence="5" type="ORF">ACFSR6_07580</name>
</gene>
<reference evidence="6" key="1">
    <citation type="journal article" date="2019" name="Int. J. Syst. Evol. Microbiol.">
        <title>The Global Catalogue of Microorganisms (GCM) 10K type strain sequencing project: providing services to taxonomists for standard genome sequencing and annotation.</title>
        <authorList>
            <consortium name="The Broad Institute Genomics Platform"/>
            <consortium name="The Broad Institute Genome Sequencing Center for Infectious Disease"/>
            <person name="Wu L."/>
            <person name="Ma J."/>
        </authorList>
    </citation>
    <scope>NUCLEOTIDE SEQUENCE [LARGE SCALE GENOMIC DNA]</scope>
    <source>
        <strain evidence="6">KCTC 42866</strain>
    </source>
</reference>
<dbReference type="SUPFAM" id="SSF46689">
    <property type="entry name" value="Homeodomain-like"/>
    <property type="match status" value="1"/>
</dbReference>
<dbReference type="PANTHER" id="PTHR43280:SF29">
    <property type="entry name" value="ARAC-FAMILY TRANSCRIPTIONAL REGULATOR"/>
    <property type="match status" value="1"/>
</dbReference>
<keyword evidence="1" id="KW-0805">Transcription regulation</keyword>
<proteinExistence type="predicted"/>
<dbReference type="InterPro" id="IPR009057">
    <property type="entry name" value="Homeodomain-like_sf"/>
</dbReference>
<dbReference type="InterPro" id="IPR020449">
    <property type="entry name" value="Tscrpt_reg_AraC-type_HTH"/>
</dbReference>
<comment type="caution">
    <text evidence="5">The sequence shown here is derived from an EMBL/GenBank/DDBJ whole genome shotgun (WGS) entry which is preliminary data.</text>
</comment>
<dbReference type="Pfam" id="PF12833">
    <property type="entry name" value="HTH_18"/>
    <property type="match status" value="1"/>
</dbReference>
<dbReference type="PRINTS" id="PR00032">
    <property type="entry name" value="HTHARAC"/>
</dbReference>
<dbReference type="PROSITE" id="PS00041">
    <property type="entry name" value="HTH_ARAC_FAMILY_1"/>
    <property type="match status" value="1"/>
</dbReference>
<dbReference type="SMART" id="SM00342">
    <property type="entry name" value="HTH_ARAC"/>
    <property type="match status" value="1"/>
</dbReference>
<accession>A0ABW5MHY0</accession>
<name>A0ABW5MHY0_9SPHI</name>
<dbReference type="PANTHER" id="PTHR43280">
    <property type="entry name" value="ARAC-FAMILY TRANSCRIPTIONAL REGULATOR"/>
    <property type="match status" value="1"/>
</dbReference>
<dbReference type="RefSeq" id="WP_379077110.1">
    <property type="nucleotide sequence ID" value="NZ_JBHULL010000007.1"/>
</dbReference>
<evidence type="ECO:0000259" key="4">
    <source>
        <dbReference type="PROSITE" id="PS01124"/>
    </source>
</evidence>
<evidence type="ECO:0000256" key="3">
    <source>
        <dbReference type="ARBA" id="ARBA00023163"/>
    </source>
</evidence>
<dbReference type="PROSITE" id="PS01124">
    <property type="entry name" value="HTH_ARAC_FAMILY_2"/>
    <property type="match status" value="1"/>
</dbReference>
<dbReference type="InterPro" id="IPR018062">
    <property type="entry name" value="HTH_AraC-typ_CS"/>
</dbReference>
<evidence type="ECO:0000313" key="6">
    <source>
        <dbReference type="Proteomes" id="UP001597461"/>
    </source>
</evidence>
<dbReference type="EMBL" id="JBHULL010000007">
    <property type="protein sequence ID" value="MFD2582343.1"/>
    <property type="molecule type" value="Genomic_DNA"/>
</dbReference>